<accession>J0DCC0</accession>
<keyword evidence="3" id="KW-1185">Reference proteome</keyword>
<dbReference type="InParanoid" id="J0DCC0"/>
<dbReference type="SUPFAM" id="SSF81383">
    <property type="entry name" value="F-box domain"/>
    <property type="match status" value="1"/>
</dbReference>
<dbReference type="PROSITE" id="PS50181">
    <property type="entry name" value="FBOX"/>
    <property type="match status" value="1"/>
</dbReference>
<dbReference type="KEGG" id="adl:AURDEDRAFT_116060"/>
<gene>
    <name evidence="2" type="ORF">AURDEDRAFT_116060</name>
</gene>
<dbReference type="EMBL" id="JH687810">
    <property type="protein sequence ID" value="EJD39749.1"/>
    <property type="molecule type" value="Genomic_DNA"/>
</dbReference>
<dbReference type="Gene3D" id="1.20.1280.50">
    <property type="match status" value="1"/>
</dbReference>
<protein>
    <recommendedName>
        <fullName evidence="1">F-box domain-containing protein</fullName>
    </recommendedName>
</protein>
<feature type="domain" description="F-box" evidence="1">
    <location>
        <begin position="55"/>
        <end position="102"/>
    </location>
</feature>
<reference evidence="3" key="1">
    <citation type="journal article" date="2012" name="Science">
        <title>The Paleozoic origin of enzymatic lignin decomposition reconstructed from 31 fungal genomes.</title>
        <authorList>
            <person name="Floudas D."/>
            <person name="Binder M."/>
            <person name="Riley R."/>
            <person name="Barry K."/>
            <person name="Blanchette R.A."/>
            <person name="Henrissat B."/>
            <person name="Martinez A.T."/>
            <person name="Otillar R."/>
            <person name="Spatafora J.W."/>
            <person name="Yadav J.S."/>
            <person name="Aerts A."/>
            <person name="Benoit I."/>
            <person name="Boyd A."/>
            <person name="Carlson A."/>
            <person name="Copeland A."/>
            <person name="Coutinho P.M."/>
            <person name="de Vries R.P."/>
            <person name="Ferreira P."/>
            <person name="Findley K."/>
            <person name="Foster B."/>
            <person name="Gaskell J."/>
            <person name="Glotzer D."/>
            <person name="Gorecki P."/>
            <person name="Heitman J."/>
            <person name="Hesse C."/>
            <person name="Hori C."/>
            <person name="Igarashi K."/>
            <person name="Jurgens J.A."/>
            <person name="Kallen N."/>
            <person name="Kersten P."/>
            <person name="Kohler A."/>
            <person name="Kuees U."/>
            <person name="Kumar T.K.A."/>
            <person name="Kuo A."/>
            <person name="LaButti K."/>
            <person name="Larrondo L.F."/>
            <person name="Lindquist E."/>
            <person name="Ling A."/>
            <person name="Lombard V."/>
            <person name="Lucas S."/>
            <person name="Lundell T."/>
            <person name="Martin R."/>
            <person name="McLaughlin D.J."/>
            <person name="Morgenstern I."/>
            <person name="Morin E."/>
            <person name="Murat C."/>
            <person name="Nagy L.G."/>
            <person name="Nolan M."/>
            <person name="Ohm R.A."/>
            <person name="Patyshakuliyeva A."/>
            <person name="Rokas A."/>
            <person name="Ruiz-Duenas F.J."/>
            <person name="Sabat G."/>
            <person name="Salamov A."/>
            <person name="Samejima M."/>
            <person name="Schmutz J."/>
            <person name="Slot J.C."/>
            <person name="St John F."/>
            <person name="Stenlid J."/>
            <person name="Sun H."/>
            <person name="Sun S."/>
            <person name="Syed K."/>
            <person name="Tsang A."/>
            <person name="Wiebenga A."/>
            <person name="Young D."/>
            <person name="Pisabarro A."/>
            <person name="Eastwood D.C."/>
            <person name="Martin F."/>
            <person name="Cullen D."/>
            <person name="Grigoriev I.V."/>
            <person name="Hibbett D.S."/>
        </authorList>
    </citation>
    <scope>NUCLEOTIDE SEQUENCE [LARGE SCALE GENOMIC DNA]</scope>
    <source>
        <strain evidence="3">TFB10046</strain>
    </source>
</reference>
<dbReference type="InterPro" id="IPR036047">
    <property type="entry name" value="F-box-like_dom_sf"/>
</dbReference>
<dbReference type="Proteomes" id="UP000006514">
    <property type="component" value="Unassembled WGS sequence"/>
</dbReference>
<proteinExistence type="predicted"/>
<evidence type="ECO:0000313" key="3">
    <source>
        <dbReference type="Proteomes" id="UP000006514"/>
    </source>
</evidence>
<evidence type="ECO:0000313" key="2">
    <source>
        <dbReference type="EMBL" id="EJD39749.1"/>
    </source>
</evidence>
<name>J0DCC0_AURST</name>
<dbReference type="SMART" id="SM00256">
    <property type="entry name" value="FBOX"/>
    <property type="match status" value="1"/>
</dbReference>
<organism evidence="2 3">
    <name type="scientific">Auricularia subglabra (strain TFB-10046 / SS5)</name>
    <name type="common">White-rot fungus</name>
    <name type="synonym">Auricularia delicata (strain TFB10046)</name>
    <dbReference type="NCBI Taxonomy" id="717982"/>
    <lineage>
        <taxon>Eukaryota</taxon>
        <taxon>Fungi</taxon>
        <taxon>Dikarya</taxon>
        <taxon>Basidiomycota</taxon>
        <taxon>Agaricomycotina</taxon>
        <taxon>Agaricomycetes</taxon>
        <taxon>Auriculariales</taxon>
        <taxon>Auriculariaceae</taxon>
        <taxon>Auricularia</taxon>
    </lineage>
</organism>
<dbReference type="AlphaFoldDB" id="J0DCC0"/>
<sequence length="516" mass="56755">MPDFDESRLRAQVIHDYEALARNISDAEEMNRFIDAVMTTAAGTVRALLNAVNQQSFMGCIPLEVLASCFAYLPFRYLIDASHVCQSWRAAVLSTPALWYKIAPGSHCTPEVLQMALARTGAMPLDLQLMTRDHSPSEDLYSVLAPYSRQIRHLVWYCDRPTSPWEFPAPIMEAFCSSSTQIITAGFLGGCAGRLRYLYLQCAQFPAECPAISTVTDLNVVLTPFDEDDRPSNLGGLWDLFPGLEWLQILGVIRQTAHLLPAGTAPSSLRELSVECVSTDYDLMPHYLAWDNGNLGHVMLRQYSETRPNLERMARGTVRLAVKHASDSSKTRLMFEHPAGVTRTISISGIGIANAAALLAAVQSNLSTVRTAMVSHTALEPLAGVLAALPDLEHLFVHIVPKTADGPTYPNQDPHSFVWTPLASLAHLALARTTRITLHVWCGDCHWPCRANADDARALLAQLRALPRDLPPIEIQGFPAEELAAVDLTGLNIRFDVVAKVGALILHKGKEAYDPF</sequence>
<dbReference type="OrthoDB" id="2269034at2759"/>
<evidence type="ECO:0000259" key="1">
    <source>
        <dbReference type="PROSITE" id="PS50181"/>
    </source>
</evidence>
<dbReference type="Pfam" id="PF12937">
    <property type="entry name" value="F-box-like"/>
    <property type="match status" value="1"/>
</dbReference>
<dbReference type="InterPro" id="IPR001810">
    <property type="entry name" value="F-box_dom"/>
</dbReference>